<evidence type="ECO:0000256" key="2">
    <source>
        <dbReference type="ARBA" id="ARBA00022630"/>
    </source>
</evidence>
<evidence type="ECO:0000313" key="9">
    <source>
        <dbReference type="Proteomes" id="UP000094784"/>
    </source>
</evidence>
<keyword evidence="2 6" id="KW-0285">Flavoprotein</keyword>
<evidence type="ECO:0000256" key="1">
    <source>
        <dbReference type="ARBA" id="ARBA00011738"/>
    </source>
</evidence>
<comment type="subunit">
    <text evidence="1 6">Homodimer.</text>
</comment>
<dbReference type="HAMAP" id="MF_01685">
    <property type="entry name" value="FENR2"/>
    <property type="match status" value="1"/>
</dbReference>
<dbReference type="GO" id="GO:0050661">
    <property type="term" value="F:NADP binding"/>
    <property type="evidence" value="ECO:0007669"/>
    <property type="project" value="UniProtKB-UniRule"/>
</dbReference>
<reference evidence="8 9" key="1">
    <citation type="submission" date="2016-09" db="EMBL/GenBank/DDBJ databases">
        <title>Draft genome sequence of the soil isolate, Lysinibacillus fusiformis M5, a potential hypoxanthine producer.</title>
        <authorList>
            <person name="Gallegos-Monterrosa R."/>
            <person name="Maroti G."/>
            <person name="Balint B."/>
            <person name="Kovacs A.T."/>
        </authorList>
    </citation>
    <scope>NUCLEOTIDE SEQUENCE [LARGE SCALE GENOMIC DNA]</scope>
    <source>
        <strain evidence="8 9">M5</strain>
    </source>
</reference>
<dbReference type="RefSeq" id="WP_069479985.1">
    <property type="nucleotide sequence ID" value="NZ_KV766182.1"/>
</dbReference>
<feature type="binding site" evidence="6">
    <location>
        <position position="122"/>
    </location>
    <ligand>
        <name>FAD</name>
        <dbReference type="ChEBI" id="CHEBI:57692"/>
    </ligand>
</feature>
<dbReference type="SUPFAM" id="SSF51905">
    <property type="entry name" value="FAD/NAD(P)-binding domain"/>
    <property type="match status" value="1"/>
</dbReference>
<comment type="caution">
    <text evidence="6">Lacks conserved residue(s) required for the propagation of feature annotation.</text>
</comment>
<organism evidence="8 9">
    <name type="scientific">Lysinibacillus fusiformis</name>
    <dbReference type="NCBI Taxonomy" id="28031"/>
    <lineage>
        <taxon>Bacteria</taxon>
        <taxon>Bacillati</taxon>
        <taxon>Bacillota</taxon>
        <taxon>Bacilli</taxon>
        <taxon>Bacillales</taxon>
        <taxon>Bacillaceae</taxon>
        <taxon>Lysinibacillus</taxon>
    </lineage>
</organism>
<dbReference type="OrthoDB" id="9806179at2"/>
<dbReference type="InterPro" id="IPR036188">
    <property type="entry name" value="FAD/NAD-bd_sf"/>
</dbReference>
<feature type="binding site" evidence="6">
    <location>
        <position position="35"/>
    </location>
    <ligand>
        <name>FAD</name>
        <dbReference type="ChEBI" id="CHEBI:57692"/>
    </ligand>
</feature>
<keyword evidence="3 6" id="KW-0274">FAD</keyword>
<evidence type="ECO:0000259" key="7">
    <source>
        <dbReference type="Pfam" id="PF07992"/>
    </source>
</evidence>
<comment type="similarity">
    <text evidence="6">Belongs to the ferredoxin--NADP reductase type 2 family.</text>
</comment>
<sequence>MEKELYDVTIVGGGPAGLYTAFYSGMRDLKTKIIEYSSQLGGRMLIYPEKMIWDVGGVTPILGGQLIKQLVEQAQTFDPTVVLNQKVEGLEKQPDGTFILTSSTGEKHYSKTVILAVGYGVLTMQKLEIEGADRYEVTNLHYTVQELEIFRNKHVLISGGGNSAVDWANELEPIAASVTIVHRREDFGGHEKNVLRMKESSVCVKTPYEVVQLHSDGDLIQSVSIMNKETDEIERVEVDAVIVNHGLKCDYGALEEWGLHIKDGVALVNEKRETNIEGIYGAGDFIDHPSKVRLIAGAFTDGILALNSAKLLIEPDAPKVAYVSSHNIRFKERNEKIGLHDNDYREVRG</sequence>
<dbReference type="InterPro" id="IPR023753">
    <property type="entry name" value="FAD/NAD-binding_dom"/>
</dbReference>
<proteinExistence type="inferred from homology"/>
<dbReference type="InterPro" id="IPR050097">
    <property type="entry name" value="Ferredoxin-NADP_redctase_2"/>
</dbReference>
<evidence type="ECO:0000256" key="5">
    <source>
        <dbReference type="ARBA" id="ARBA00023002"/>
    </source>
</evidence>
<dbReference type="EMBL" id="MECQ01000001">
    <property type="protein sequence ID" value="ODV54735.1"/>
    <property type="molecule type" value="Genomic_DNA"/>
</dbReference>
<keyword evidence="5 6" id="KW-0560">Oxidoreductase</keyword>
<dbReference type="Gene3D" id="3.50.50.60">
    <property type="entry name" value="FAD/NAD(P)-binding domain"/>
    <property type="match status" value="2"/>
</dbReference>
<comment type="cofactor">
    <cofactor evidence="6">
        <name>FAD</name>
        <dbReference type="ChEBI" id="CHEBI:57692"/>
    </cofactor>
    <text evidence="6">Binds 1 FAD per subunit.</text>
</comment>
<dbReference type="GO" id="GO:0004324">
    <property type="term" value="F:ferredoxin-NADP+ reductase activity"/>
    <property type="evidence" value="ECO:0007669"/>
    <property type="project" value="UniProtKB-UniRule"/>
</dbReference>
<dbReference type="PRINTS" id="PR00368">
    <property type="entry name" value="FADPNR"/>
</dbReference>
<evidence type="ECO:0000313" key="8">
    <source>
        <dbReference type="EMBL" id="ODV54735.1"/>
    </source>
</evidence>
<feature type="binding site" evidence="6">
    <location>
        <position position="325"/>
    </location>
    <ligand>
        <name>FAD</name>
        <dbReference type="ChEBI" id="CHEBI:57692"/>
    </ligand>
</feature>
<dbReference type="Pfam" id="PF07992">
    <property type="entry name" value="Pyr_redox_2"/>
    <property type="match status" value="1"/>
</dbReference>
<dbReference type="PRINTS" id="PR00469">
    <property type="entry name" value="PNDRDTASEII"/>
</dbReference>
<dbReference type="EC" id="1.18.1.2" evidence="6"/>
<evidence type="ECO:0000256" key="4">
    <source>
        <dbReference type="ARBA" id="ARBA00022857"/>
    </source>
</evidence>
<dbReference type="AlphaFoldDB" id="A0A1E4R2Q6"/>
<comment type="caution">
    <text evidence="8">The sequence shown here is derived from an EMBL/GenBank/DDBJ whole genome shotgun (WGS) entry which is preliminary data.</text>
</comment>
<keyword evidence="4 6" id="KW-0521">NADP</keyword>
<comment type="catalytic activity">
    <reaction evidence="6">
        <text>2 reduced [2Fe-2S]-[ferredoxin] + NADP(+) + H(+) = 2 oxidized [2Fe-2S]-[ferredoxin] + NADPH</text>
        <dbReference type="Rhea" id="RHEA:20125"/>
        <dbReference type="Rhea" id="RHEA-COMP:10000"/>
        <dbReference type="Rhea" id="RHEA-COMP:10001"/>
        <dbReference type="ChEBI" id="CHEBI:15378"/>
        <dbReference type="ChEBI" id="CHEBI:33737"/>
        <dbReference type="ChEBI" id="CHEBI:33738"/>
        <dbReference type="ChEBI" id="CHEBI:57783"/>
        <dbReference type="ChEBI" id="CHEBI:58349"/>
        <dbReference type="EC" id="1.18.1.2"/>
    </reaction>
</comment>
<evidence type="ECO:0000256" key="6">
    <source>
        <dbReference type="HAMAP-Rule" id="MF_01685"/>
    </source>
</evidence>
<accession>A0A1E4R2Q6</accession>
<feature type="binding site" evidence="6">
    <location>
        <position position="47"/>
    </location>
    <ligand>
        <name>FAD</name>
        <dbReference type="ChEBI" id="CHEBI:57692"/>
    </ligand>
</feature>
<feature type="binding site" evidence="6">
    <location>
        <position position="87"/>
    </location>
    <ligand>
        <name>FAD</name>
        <dbReference type="ChEBI" id="CHEBI:57692"/>
    </ligand>
</feature>
<dbReference type="InterPro" id="IPR022890">
    <property type="entry name" value="Fd--NADP_Rdtase_type_2"/>
</dbReference>
<dbReference type="Proteomes" id="UP000094784">
    <property type="component" value="Unassembled WGS sequence"/>
</dbReference>
<feature type="domain" description="FAD/NAD(P)-binding" evidence="7">
    <location>
        <begin position="6"/>
        <end position="293"/>
    </location>
</feature>
<name>A0A1E4R2Q6_9BACI</name>
<feature type="binding site" evidence="6">
    <location>
        <position position="284"/>
    </location>
    <ligand>
        <name>FAD</name>
        <dbReference type="ChEBI" id="CHEBI:57692"/>
    </ligand>
</feature>
<dbReference type="PANTHER" id="PTHR48105">
    <property type="entry name" value="THIOREDOXIN REDUCTASE 1-RELATED-RELATED"/>
    <property type="match status" value="1"/>
</dbReference>
<protein>
    <recommendedName>
        <fullName evidence="6">Ferredoxin--NADP reductase</fullName>
        <shortName evidence="6">FNR</shortName>
        <shortName evidence="6">Fd-NADP(+) reductase</shortName>
        <ecNumber evidence="6">1.18.1.2</ecNumber>
    </recommendedName>
</protein>
<gene>
    <name evidence="8" type="ORF">BG258_01960</name>
</gene>
<evidence type="ECO:0000256" key="3">
    <source>
        <dbReference type="ARBA" id="ARBA00022827"/>
    </source>
</evidence>
<dbReference type="GO" id="GO:0050660">
    <property type="term" value="F:flavin adenine dinucleotide binding"/>
    <property type="evidence" value="ECO:0007669"/>
    <property type="project" value="UniProtKB-UniRule"/>
</dbReference>